<dbReference type="GO" id="GO:0003712">
    <property type="term" value="F:transcription coregulator activity"/>
    <property type="evidence" value="ECO:0007669"/>
    <property type="project" value="InterPro"/>
</dbReference>
<evidence type="ECO:0000256" key="2">
    <source>
        <dbReference type="ARBA" id="ARBA00009814"/>
    </source>
</evidence>
<comment type="subunit">
    <text evidence="6">Component of the Mediator complex.</text>
</comment>
<keyword evidence="8" id="KW-1185">Reference proteome</keyword>
<dbReference type="PANTHER" id="PTHR13321">
    <property type="entry name" value="MEDIATOR OF RNA POLYMERASE II TRANSCRIPTION, SUBUNIT 18"/>
    <property type="match status" value="1"/>
</dbReference>
<dbReference type="AlphaFoldDB" id="A0AAE2D935"/>
<evidence type="ECO:0000256" key="4">
    <source>
        <dbReference type="ARBA" id="ARBA00023163"/>
    </source>
</evidence>
<dbReference type="EMBL" id="JALJAT010000001">
    <property type="protein sequence ID" value="KAK4474640.1"/>
    <property type="molecule type" value="Genomic_DNA"/>
</dbReference>
<dbReference type="GO" id="GO:0006369">
    <property type="term" value="P:termination of RNA polymerase II transcription"/>
    <property type="evidence" value="ECO:0007669"/>
    <property type="project" value="TreeGrafter"/>
</dbReference>
<dbReference type="GO" id="GO:0070847">
    <property type="term" value="C:core mediator complex"/>
    <property type="evidence" value="ECO:0007669"/>
    <property type="project" value="TreeGrafter"/>
</dbReference>
<dbReference type="Gene3D" id="2.40.320.10">
    <property type="entry name" value="Hypothetical Protein Pfu-838710-001"/>
    <property type="match status" value="1"/>
</dbReference>
<protein>
    <recommendedName>
        <fullName evidence="6">Mediator of RNA polymerase II transcription subunit 18</fullName>
    </recommendedName>
    <alternativeName>
        <fullName evidence="6">Mediator complex subunit 18</fullName>
    </alternativeName>
</protein>
<keyword evidence="6" id="KW-0010">Activator</keyword>
<dbReference type="PANTHER" id="PTHR13321:SF2">
    <property type="entry name" value="MEDIATOR OF RNA POLYMERASE II TRANSCRIPTION SUBUNIT 18"/>
    <property type="match status" value="1"/>
</dbReference>
<dbReference type="GO" id="GO:0016592">
    <property type="term" value="C:mediator complex"/>
    <property type="evidence" value="ECO:0007669"/>
    <property type="project" value="InterPro"/>
</dbReference>
<reference evidence="7" key="2">
    <citation type="journal article" date="2023" name="Infect Dis Poverty">
        <title>Chromosome-scale genome of the human blood fluke Schistosoma mekongi and its implications for public health.</title>
        <authorList>
            <person name="Zhou M."/>
            <person name="Xu L."/>
            <person name="Xu D."/>
            <person name="Chen W."/>
            <person name="Khan J."/>
            <person name="Hu Y."/>
            <person name="Huang H."/>
            <person name="Wei H."/>
            <person name="Zhang Y."/>
            <person name="Chusongsang P."/>
            <person name="Tanasarnprasert K."/>
            <person name="Hu X."/>
            <person name="Limpanont Y."/>
            <person name="Lv Z."/>
        </authorList>
    </citation>
    <scope>NUCLEOTIDE SEQUENCE</scope>
    <source>
        <strain evidence="7">LV_2022a</strain>
    </source>
</reference>
<name>A0AAE2D935_SCHME</name>
<keyword evidence="3 6" id="KW-0805">Transcription regulation</keyword>
<reference evidence="7" key="1">
    <citation type="submission" date="2022-04" db="EMBL/GenBank/DDBJ databases">
        <authorList>
            <person name="Xu L."/>
            <person name="Lv Z."/>
        </authorList>
    </citation>
    <scope>NUCLEOTIDE SEQUENCE</scope>
    <source>
        <strain evidence="7">LV_2022a</strain>
    </source>
</reference>
<comment type="subcellular location">
    <subcellularLocation>
        <location evidence="1 6">Nucleus</location>
    </subcellularLocation>
</comment>
<evidence type="ECO:0000256" key="1">
    <source>
        <dbReference type="ARBA" id="ARBA00004123"/>
    </source>
</evidence>
<comment type="caution">
    <text evidence="7">The sequence shown here is derived from an EMBL/GenBank/DDBJ whole genome shotgun (WGS) entry which is preliminary data.</text>
</comment>
<comment type="function">
    <text evidence="6">Component of the Mediator complex, a coactivator involved in the regulated transcription of nearly all RNA polymerase II-dependent genes. Mediator functions as a bridge to convey information from gene-specific regulatory proteins to the basal RNA polymerase II transcription machinery. Mediator is recruited to promoters by direct interactions with regulatory proteins and serves as a scaffold for the assembly of a functional preinitiation complex with RNA polymerase II and the general transcription factors.</text>
</comment>
<evidence type="ECO:0000256" key="6">
    <source>
        <dbReference type="RuleBase" id="RU364150"/>
    </source>
</evidence>
<gene>
    <name evidence="6" type="primary">MED18</name>
    <name evidence="7" type="ORF">MN116_000725</name>
</gene>
<keyword evidence="4 6" id="KW-0804">Transcription</keyword>
<proteinExistence type="inferred from homology"/>
<keyword evidence="5 6" id="KW-0539">Nucleus</keyword>
<evidence type="ECO:0000256" key="5">
    <source>
        <dbReference type="ARBA" id="ARBA00023242"/>
    </source>
</evidence>
<dbReference type="Proteomes" id="UP001292079">
    <property type="component" value="Unassembled WGS sequence"/>
</dbReference>
<evidence type="ECO:0000256" key="3">
    <source>
        <dbReference type="ARBA" id="ARBA00023015"/>
    </source>
</evidence>
<evidence type="ECO:0000313" key="8">
    <source>
        <dbReference type="Proteomes" id="UP001292079"/>
    </source>
</evidence>
<accession>A0AAE2D935</accession>
<evidence type="ECO:0000313" key="7">
    <source>
        <dbReference type="EMBL" id="KAK4474640.1"/>
    </source>
</evidence>
<dbReference type="Pfam" id="PF09637">
    <property type="entry name" value="Med18"/>
    <property type="match status" value="1"/>
</dbReference>
<dbReference type="InterPro" id="IPR019095">
    <property type="entry name" value="Mediator_Med18"/>
</dbReference>
<comment type="similarity">
    <text evidence="2 6">Belongs to the Mediator complex subunit 18 family.</text>
</comment>
<sequence>MNTRILPEDTISVLPGESGSIAEVIGPVEGLAQPSSGEPIDRRNPIALTAAFNFTGTTPSANGATMQEYFLQSVVSSPIQHELLLNRLHGLCREWTDFCDQETIFEIGNDNRTDASNLIGGGGGNRSSGNTSAAVGILAATAPGSTAVSVRVRRSLLSKVNKPGREFSVLRYLGAVETDKIILRRSCLEMPVTGPIISFLYDLGFEYESTYVAEGQEFIRGRVKVLVYTVNEITSFQSIATSNAMGFGFDGQGLAPKEWRRVCSRSWMVEISIVGSPADDHLQEEISDFVELLHPIIIPTKLDSSLFTRKC</sequence>
<organism evidence="7 8">
    <name type="scientific">Schistosoma mekongi</name>
    <name type="common">Parasitic worm</name>
    <dbReference type="NCBI Taxonomy" id="38744"/>
    <lineage>
        <taxon>Eukaryota</taxon>
        <taxon>Metazoa</taxon>
        <taxon>Spiralia</taxon>
        <taxon>Lophotrochozoa</taxon>
        <taxon>Platyhelminthes</taxon>
        <taxon>Trematoda</taxon>
        <taxon>Digenea</taxon>
        <taxon>Strigeidida</taxon>
        <taxon>Schistosomatoidea</taxon>
        <taxon>Schistosomatidae</taxon>
        <taxon>Schistosoma</taxon>
    </lineage>
</organism>
<dbReference type="GO" id="GO:0006357">
    <property type="term" value="P:regulation of transcription by RNA polymerase II"/>
    <property type="evidence" value="ECO:0007669"/>
    <property type="project" value="InterPro"/>
</dbReference>